<dbReference type="InterPro" id="IPR002068">
    <property type="entry name" value="A-crystallin/Hsp20_dom"/>
</dbReference>
<dbReference type="PROSITE" id="PS01031">
    <property type="entry name" value="SHSP"/>
    <property type="match status" value="1"/>
</dbReference>
<reference evidence="4" key="2">
    <citation type="submission" date="2020-09" db="EMBL/GenBank/DDBJ databases">
        <authorList>
            <person name="Sun Q."/>
            <person name="Kim S."/>
        </authorList>
    </citation>
    <scope>NUCLEOTIDE SEQUENCE</scope>
    <source>
        <strain evidence="4">KCTC 12710</strain>
    </source>
</reference>
<comment type="similarity">
    <text evidence="1 2">Belongs to the small heat shock protein (HSP20) family.</text>
</comment>
<dbReference type="PANTHER" id="PTHR11527">
    <property type="entry name" value="HEAT-SHOCK PROTEIN 20 FAMILY MEMBER"/>
    <property type="match status" value="1"/>
</dbReference>
<dbReference type="AlphaFoldDB" id="A0A918VAR2"/>
<evidence type="ECO:0000259" key="3">
    <source>
        <dbReference type="PROSITE" id="PS01031"/>
    </source>
</evidence>
<dbReference type="CDD" id="cd06464">
    <property type="entry name" value="ACD_sHsps-like"/>
    <property type="match status" value="1"/>
</dbReference>
<comment type="caution">
    <text evidence="4">The sequence shown here is derived from an EMBL/GenBank/DDBJ whole genome shotgun (WGS) entry which is preliminary data.</text>
</comment>
<evidence type="ECO:0000313" key="5">
    <source>
        <dbReference type="Proteomes" id="UP000636004"/>
    </source>
</evidence>
<gene>
    <name evidence="4" type="ORF">GCM10007028_26540</name>
</gene>
<evidence type="ECO:0000256" key="2">
    <source>
        <dbReference type="RuleBase" id="RU003616"/>
    </source>
</evidence>
<dbReference type="InterPro" id="IPR008978">
    <property type="entry name" value="HSP20-like_chaperone"/>
</dbReference>
<evidence type="ECO:0000313" key="4">
    <source>
        <dbReference type="EMBL" id="GGZ87090.1"/>
    </source>
</evidence>
<accession>A0A918VAR2</accession>
<dbReference type="EMBL" id="BMWZ01000006">
    <property type="protein sequence ID" value="GGZ87090.1"/>
    <property type="molecule type" value="Genomic_DNA"/>
</dbReference>
<dbReference type="SUPFAM" id="SSF49764">
    <property type="entry name" value="HSP20-like chaperones"/>
    <property type="match status" value="1"/>
</dbReference>
<evidence type="ECO:0000256" key="1">
    <source>
        <dbReference type="PROSITE-ProRule" id="PRU00285"/>
    </source>
</evidence>
<protein>
    <recommendedName>
        <fullName evidence="3">SHSP domain-containing protein</fullName>
    </recommendedName>
</protein>
<feature type="domain" description="SHSP" evidence="3">
    <location>
        <begin position="82"/>
        <end position="200"/>
    </location>
</feature>
<proteinExistence type="inferred from homology"/>
<dbReference type="Pfam" id="PF00011">
    <property type="entry name" value="HSP20"/>
    <property type="match status" value="1"/>
</dbReference>
<keyword evidence="5" id="KW-1185">Reference proteome</keyword>
<organism evidence="4 5">
    <name type="scientific">Algibacter mikhailovii</name>
    <dbReference type="NCBI Taxonomy" id="425498"/>
    <lineage>
        <taxon>Bacteria</taxon>
        <taxon>Pseudomonadati</taxon>
        <taxon>Bacteroidota</taxon>
        <taxon>Flavobacteriia</taxon>
        <taxon>Flavobacteriales</taxon>
        <taxon>Flavobacteriaceae</taxon>
        <taxon>Algibacter</taxon>
    </lineage>
</organism>
<dbReference type="Proteomes" id="UP000636004">
    <property type="component" value="Unassembled WGS sequence"/>
</dbReference>
<dbReference type="Gene3D" id="2.60.40.790">
    <property type="match status" value="1"/>
</dbReference>
<name>A0A918VAR2_9FLAO</name>
<sequence length="200" mass="23647">MHIIVQPCYSKYISYENMFNLKICIMTTLTKHKRKRNRFSPFESQLLTPWSHSLLRPWSSRLFPSNFNSMGRFDDIFQDDFFEDDSLMPPVNVIEHDEDFEIELAAPGFSKKDFEVTIQDDVLYVNGEKELKNEEEKDGEYSRKEFSYKSFKRSMMLPTSVDLDQDVKALYKNGILTVKLLKKEEAEMTQEPEKKVIEVN</sequence>
<reference evidence="4" key="1">
    <citation type="journal article" date="2014" name="Int. J. Syst. Evol. Microbiol.">
        <title>Complete genome sequence of Corynebacterium casei LMG S-19264T (=DSM 44701T), isolated from a smear-ripened cheese.</title>
        <authorList>
            <consortium name="US DOE Joint Genome Institute (JGI-PGF)"/>
            <person name="Walter F."/>
            <person name="Albersmeier A."/>
            <person name="Kalinowski J."/>
            <person name="Ruckert C."/>
        </authorList>
    </citation>
    <scope>NUCLEOTIDE SEQUENCE</scope>
    <source>
        <strain evidence="4">KCTC 12710</strain>
    </source>
</reference>
<dbReference type="InterPro" id="IPR031107">
    <property type="entry name" value="Small_HSP"/>
</dbReference>